<feature type="domain" description="IrrE N-terminal-like" evidence="1">
    <location>
        <begin position="10"/>
        <end position="115"/>
    </location>
</feature>
<gene>
    <name evidence="2" type="ORF">HDG69_002751</name>
</gene>
<organism evidence="2 3">
    <name type="scientific">Isoptericola halotolerans</name>
    <dbReference type="NCBI Taxonomy" id="300560"/>
    <lineage>
        <taxon>Bacteria</taxon>
        <taxon>Bacillati</taxon>
        <taxon>Actinomycetota</taxon>
        <taxon>Actinomycetes</taxon>
        <taxon>Micrococcales</taxon>
        <taxon>Promicromonosporaceae</taxon>
        <taxon>Isoptericola</taxon>
    </lineage>
</organism>
<comment type="caution">
    <text evidence="2">The sequence shown here is derived from an EMBL/GenBank/DDBJ whole genome shotgun (WGS) entry which is preliminary data.</text>
</comment>
<protein>
    <recommendedName>
        <fullName evidence="1">IrrE N-terminal-like domain-containing protein</fullName>
    </recommendedName>
</protein>
<evidence type="ECO:0000313" key="3">
    <source>
        <dbReference type="Proteomes" id="UP000757540"/>
    </source>
</evidence>
<reference evidence="2 3" key="1">
    <citation type="submission" date="2020-05" db="EMBL/GenBank/DDBJ databases">
        <title>Genomic Encyclopedia of Type Strains, Phase III (KMG-III): the genomes of soil and plant-associated and newly described type strains.</title>
        <authorList>
            <person name="Whitman W."/>
        </authorList>
    </citation>
    <scope>NUCLEOTIDE SEQUENCE [LARGE SCALE GENOMIC DNA]</scope>
    <source>
        <strain evidence="2 3">KCTC 19046</strain>
    </source>
</reference>
<evidence type="ECO:0000313" key="2">
    <source>
        <dbReference type="EMBL" id="NOV98166.1"/>
    </source>
</evidence>
<proteinExistence type="predicted"/>
<dbReference type="EMBL" id="JABEZU010000003">
    <property type="protein sequence ID" value="NOV98166.1"/>
    <property type="molecule type" value="Genomic_DNA"/>
</dbReference>
<dbReference type="Pfam" id="PF06114">
    <property type="entry name" value="Peptidase_M78"/>
    <property type="match status" value="1"/>
</dbReference>
<sequence>MTLEDLIAAAEELGVHVKWMDLGRRAGELRRSGLVLLNHRKSVLTQRCTLAHEMGHWTLGHDWTLYHDVERDEREADAYAAQLLISPVDYALAERTHGEHPGAIARELEVTRRLVEVWQTDVWRGATTPPGRWRLRAV</sequence>
<name>A0ABX2A688_9MICO</name>
<dbReference type="RefSeq" id="WP_171784381.1">
    <property type="nucleotide sequence ID" value="NZ_JABEZU010000003.1"/>
</dbReference>
<dbReference type="Proteomes" id="UP000757540">
    <property type="component" value="Unassembled WGS sequence"/>
</dbReference>
<keyword evidence="3" id="KW-1185">Reference proteome</keyword>
<evidence type="ECO:0000259" key="1">
    <source>
        <dbReference type="Pfam" id="PF06114"/>
    </source>
</evidence>
<dbReference type="InterPro" id="IPR010359">
    <property type="entry name" value="IrrE_HExxH"/>
</dbReference>
<dbReference type="Gene3D" id="1.10.10.2910">
    <property type="match status" value="1"/>
</dbReference>
<accession>A0ABX2A688</accession>